<dbReference type="eggNOG" id="arCOG05082">
    <property type="taxonomic scope" value="Archaea"/>
</dbReference>
<feature type="transmembrane region" description="Helical" evidence="6">
    <location>
        <begin position="21"/>
        <end position="42"/>
    </location>
</feature>
<sequence>MGVIKKTISKRLFSKKAQISLEFSLLIGAVIAAAAILGYYILDVSQTIQDSSIKSINNTSNQALNDLKNV</sequence>
<evidence type="ECO:0000256" key="3">
    <source>
        <dbReference type="ARBA" id="ARBA00004613"/>
    </source>
</evidence>
<dbReference type="KEGG" id="mvo:Mvol_0144"/>
<dbReference type="STRING" id="456320.Mvol_0144"/>
<proteinExistence type="predicted"/>
<gene>
    <name evidence="7" type="ordered locus">Mvol_0144</name>
</gene>
<protein>
    <recommendedName>
        <fullName evidence="9">Class III signal peptide-containing protein</fullName>
    </recommendedName>
</protein>
<evidence type="ECO:0000256" key="1">
    <source>
        <dbReference type="ARBA" id="ARBA00004241"/>
    </source>
</evidence>
<dbReference type="EMBL" id="CP002057">
    <property type="protein sequence ID" value="ADI35804.1"/>
    <property type="molecule type" value="Genomic_DNA"/>
</dbReference>
<reference evidence="7 8" key="1">
    <citation type="submission" date="2010-05" db="EMBL/GenBank/DDBJ databases">
        <title>Complete sequence of Methanococcus voltae A3.</title>
        <authorList>
            <consortium name="US DOE Joint Genome Institute"/>
            <person name="Lucas S."/>
            <person name="Copeland A."/>
            <person name="Lapidus A."/>
            <person name="Cheng J.-F."/>
            <person name="Bruce D."/>
            <person name="Goodwin L."/>
            <person name="Pitluck S."/>
            <person name="Lowry S."/>
            <person name="Clum A."/>
            <person name="Land M."/>
            <person name="Hauser L."/>
            <person name="Kyrpides N."/>
            <person name="Mikhailova N."/>
            <person name="Whitman W.B."/>
            <person name="Woyke T."/>
        </authorList>
    </citation>
    <scope>NUCLEOTIDE SEQUENCE [LARGE SCALE GENOMIC DNA]</scope>
    <source>
        <strain evidence="8">ATCC BAA-1334 / A3</strain>
    </source>
</reference>
<dbReference type="Pfam" id="PF04021">
    <property type="entry name" value="Class_IIIsignal"/>
    <property type="match status" value="1"/>
</dbReference>
<keyword evidence="6" id="KW-1133">Transmembrane helix</keyword>
<keyword evidence="8" id="KW-1185">Reference proteome</keyword>
<evidence type="ECO:0008006" key="9">
    <source>
        <dbReference type="Google" id="ProtNLM"/>
    </source>
</evidence>
<dbReference type="HOGENOM" id="CLU_197251_2_0_2"/>
<dbReference type="InParanoid" id="D7DRP4"/>
<evidence type="ECO:0000256" key="5">
    <source>
        <dbReference type="ARBA" id="ARBA00023263"/>
    </source>
</evidence>
<name>D7DRP4_METV3</name>
<dbReference type="GO" id="GO:0009986">
    <property type="term" value="C:cell surface"/>
    <property type="evidence" value="ECO:0007669"/>
    <property type="project" value="UniProtKB-SubCell"/>
</dbReference>
<keyword evidence="5" id="KW-0281">Fimbrium</keyword>
<dbReference type="InterPro" id="IPR007166">
    <property type="entry name" value="Class3_signal_pept_motif"/>
</dbReference>
<evidence type="ECO:0000313" key="8">
    <source>
        <dbReference type="Proteomes" id="UP000007722"/>
    </source>
</evidence>
<keyword evidence="4" id="KW-0964">Secreted</keyword>
<dbReference type="GO" id="GO:0005576">
    <property type="term" value="C:extracellular region"/>
    <property type="evidence" value="ECO:0007669"/>
    <property type="project" value="UniProtKB-SubCell"/>
</dbReference>
<evidence type="ECO:0000256" key="2">
    <source>
        <dbReference type="ARBA" id="ARBA00004561"/>
    </source>
</evidence>
<keyword evidence="6" id="KW-0472">Membrane</keyword>
<organism evidence="7 8">
    <name type="scientific">Methanococcus voltae (strain ATCC BAA-1334 / A3)</name>
    <dbReference type="NCBI Taxonomy" id="456320"/>
    <lineage>
        <taxon>Archaea</taxon>
        <taxon>Methanobacteriati</taxon>
        <taxon>Methanobacteriota</taxon>
        <taxon>Methanomada group</taxon>
        <taxon>Methanococci</taxon>
        <taxon>Methanococcales</taxon>
        <taxon>Methanococcaceae</taxon>
        <taxon>Methanococcus</taxon>
    </lineage>
</organism>
<keyword evidence="6" id="KW-0812">Transmembrane</keyword>
<dbReference type="Proteomes" id="UP000007722">
    <property type="component" value="Chromosome"/>
</dbReference>
<evidence type="ECO:0000256" key="4">
    <source>
        <dbReference type="ARBA" id="ARBA00022525"/>
    </source>
</evidence>
<accession>D7DRP4</accession>
<comment type="subcellular location">
    <subcellularLocation>
        <location evidence="1">Cell surface</location>
    </subcellularLocation>
    <subcellularLocation>
        <location evidence="2">Fimbrium</location>
    </subcellularLocation>
    <subcellularLocation>
        <location evidence="3">Secreted</location>
    </subcellularLocation>
</comment>
<dbReference type="AlphaFoldDB" id="D7DRP4"/>
<evidence type="ECO:0000256" key="6">
    <source>
        <dbReference type="SAM" id="Phobius"/>
    </source>
</evidence>
<evidence type="ECO:0000313" key="7">
    <source>
        <dbReference type="EMBL" id="ADI35804.1"/>
    </source>
</evidence>